<dbReference type="Proteomes" id="UP001164392">
    <property type="component" value="Chromosome"/>
</dbReference>
<organism evidence="2 3">
    <name type="scientific">Xanthomonas sacchari</name>
    <dbReference type="NCBI Taxonomy" id="56458"/>
    <lineage>
        <taxon>Bacteria</taxon>
        <taxon>Pseudomonadati</taxon>
        <taxon>Pseudomonadota</taxon>
        <taxon>Gammaproteobacteria</taxon>
        <taxon>Lysobacterales</taxon>
        <taxon>Lysobacteraceae</taxon>
        <taxon>Xanthomonas</taxon>
    </lineage>
</organism>
<proteinExistence type="predicted"/>
<dbReference type="GO" id="GO:0016020">
    <property type="term" value="C:membrane"/>
    <property type="evidence" value="ECO:0007669"/>
    <property type="project" value="TreeGrafter"/>
</dbReference>
<dbReference type="CDD" id="cd03801">
    <property type="entry name" value="GT4_PimA-like"/>
    <property type="match status" value="1"/>
</dbReference>
<dbReference type="AlphaFoldDB" id="A0AA46SVR1"/>
<dbReference type="InterPro" id="IPR038013">
    <property type="entry name" value="ALG11"/>
</dbReference>
<dbReference type="GO" id="GO:0004377">
    <property type="term" value="F:GDP-Man:Man(3)GlcNAc(2)-PP-Dol alpha-1,2-mannosyltransferase activity"/>
    <property type="evidence" value="ECO:0007669"/>
    <property type="project" value="InterPro"/>
</dbReference>
<evidence type="ECO:0000313" key="2">
    <source>
        <dbReference type="EMBL" id="UYK89455.1"/>
    </source>
</evidence>
<dbReference type="SUPFAM" id="SSF53756">
    <property type="entry name" value="UDP-Glycosyltransferase/glycogen phosphorylase"/>
    <property type="match status" value="1"/>
</dbReference>
<reference evidence="2" key="1">
    <citation type="submission" date="2022-06" db="EMBL/GenBank/DDBJ databases">
        <title>Dynamics of rice microbiomes reveals core vertical transmitted seed endophytes.</title>
        <authorList>
            <person name="Liao K."/>
            <person name="Zhang X."/>
        </authorList>
    </citation>
    <scope>NUCLEOTIDE SEQUENCE</scope>
    <source>
        <strain evidence="2">JR3-14</strain>
    </source>
</reference>
<accession>A0AA46SVR1</accession>
<protein>
    <submittedName>
        <fullName evidence="2">Glycosyltransferase</fullName>
    </submittedName>
</protein>
<dbReference type="Pfam" id="PF00534">
    <property type="entry name" value="Glycos_transf_1"/>
    <property type="match status" value="1"/>
</dbReference>
<dbReference type="RefSeq" id="WP_152236060.1">
    <property type="nucleotide sequence ID" value="NZ_CP099534.1"/>
</dbReference>
<dbReference type="InterPro" id="IPR001296">
    <property type="entry name" value="Glyco_trans_1"/>
</dbReference>
<dbReference type="GO" id="GO:0006487">
    <property type="term" value="P:protein N-linked glycosylation"/>
    <property type="evidence" value="ECO:0007669"/>
    <property type="project" value="TreeGrafter"/>
</dbReference>
<gene>
    <name evidence="2" type="ORF">NG824_03115</name>
</gene>
<feature type="domain" description="Glycosyl transferase family 1" evidence="1">
    <location>
        <begin position="188"/>
        <end position="351"/>
    </location>
</feature>
<dbReference type="PANTHER" id="PTHR45919:SF1">
    <property type="entry name" value="GDP-MAN:MAN(3)GLCNAC(2)-PP-DOL ALPHA-1,2-MANNOSYLTRANSFERASE"/>
    <property type="match status" value="1"/>
</dbReference>
<dbReference type="PANTHER" id="PTHR45919">
    <property type="entry name" value="GDP-MAN:MAN(3)GLCNAC(2)-PP-DOL ALPHA-1,2-MANNOSYLTRANSFERASE"/>
    <property type="match status" value="1"/>
</dbReference>
<name>A0AA46SVR1_9XANT</name>
<sequence length="398" mass="45258">MRVGIYNRYWGTMGGGEKHVGTIAEVLLAEGYDVDLIRVEPIDEVEFASRMNLDIARARWVDWPGLSCADLAPRSAIYDVFINSTYCSSMVTQAERSMYLVFFPHDLIERAPIPRFLQRAAGRLNRTGHPNLARLSNFARRMFRVSGPADGRAFIDSYQLAMTNSEFTASWVHRRWARDTAVVPPPIDTKRFSSRSVKKKKVILSVGRFFSGGHNKKHIELITAFRSMCDDGVIPDGWEYHLAGSVHTESKEHRNYFDRVNELAQGYPIKIMGNLASQDLLEEYEQASIFWHGAGWGEHEEIEPEKLEHFGMTACESMAAGVIPIVVPKGGPKEIVTDGVDGFYFRDEQELRARTVVLMQMYGTSEQEAWSKRAQASVDKYSRVNFHAKFMSAFRRLV</sequence>
<dbReference type="Gene3D" id="3.40.50.2000">
    <property type="entry name" value="Glycogen Phosphorylase B"/>
    <property type="match status" value="2"/>
</dbReference>
<evidence type="ECO:0000313" key="3">
    <source>
        <dbReference type="Proteomes" id="UP001164392"/>
    </source>
</evidence>
<evidence type="ECO:0000259" key="1">
    <source>
        <dbReference type="Pfam" id="PF00534"/>
    </source>
</evidence>
<dbReference type="EMBL" id="CP099534">
    <property type="protein sequence ID" value="UYK89455.1"/>
    <property type="molecule type" value="Genomic_DNA"/>
</dbReference>